<accession>A0A0C9XD57</accession>
<sequence>PHPIILHPLEPDDLQGQSAFDYMIAYTKNSANYWKPPSLSTHLWILSNVLCKGGQSNHDWTEVTTKLTRYVVARSFQKMNHRFNNKYLSLPFFRSLLNVNAVPIMSQQTLEKERDQMEVDSDRRFLEDFINISPLENHDFIDVKIPNILHLAINLSSDDNSLELYTNKTSTEFHQLLLDILVKFRGALQKVTSYDNANAKKDTTGEDPAREDTFNKNIHNIHVYGYALLRLSRGHAFRLHL</sequence>
<proteinExistence type="predicted"/>
<feature type="non-terminal residue" evidence="1">
    <location>
        <position position="1"/>
    </location>
</feature>
<evidence type="ECO:0000313" key="1">
    <source>
        <dbReference type="EMBL" id="KIJ95666.1"/>
    </source>
</evidence>
<dbReference type="EMBL" id="KN838747">
    <property type="protein sequence ID" value="KIJ95666.1"/>
    <property type="molecule type" value="Genomic_DNA"/>
</dbReference>
<dbReference type="AlphaFoldDB" id="A0A0C9XD57"/>
<gene>
    <name evidence="1" type="ORF">K443DRAFT_42967</name>
</gene>
<dbReference type="HOGENOM" id="CLU_063924_0_0_1"/>
<dbReference type="OrthoDB" id="3032033at2759"/>
<reference evidence="1 2" key="1">
    <citation type="submission" date="2014-04" db="EMBL/GenBank/DDBJ databases">
        <authorList>
            <consortium name="DOE Joint Genome Institute"/>
            <person name="Kuo A."/>
            <person name="Kohler A."/>
            <person name="Nagy L.G."/>
            <person name="Floudas D."/>
            <person name="Copeland A."/>
            <person name="Barry K.W."/>
            <person name="Cichocki N."/>
            <person name="Veneault-Fourrey C."/>
            <person name="LaButti K."/>
            <person name="Lindquist E.A."/>
            <person name="Lipzen A."/>
            <person name="Lundell T."/>
            <person name="Morin E."/>
            <person name="Murat C."/>
            <person name="Sun H."/>
            <person name="Tunlid A."/>
            <person name="Henrissat B."/>
            <person name="Grigoriev I.V."/>
            <person name="Hibbett D.S."/>
            <person name="Martin F."/>
            <person name="Nordberg H.P."/>
            <person name="Cantor M.N."/>
            <person name="Hua S.X."/>
        </authorList>
    </citation>
    <scope>NUCLEOTIDE SEQUENCE [LARGE SCALE GENOMIC DNA]</scope>
    <source>
        <strain evidence="1 2">LaAM-08-1</strain>
    </source>
</reference>
<evidence type="ECO:0000313" key="2">
    <source>
        <dbReference type="Proteomes" id="UP000054477"/>
    </source>
</evidence>
<reference evidence="2" key="2">
    <citation type="submission" date="2015-01" db="EMBL/GenBank/DDBJ databases">
        <title>Evolutionary Origins and Diversification of the Mycorrhizal Mutualists.</title>
        <authorList>
            <consortium name="DOE Joint Genome Institute"/>
            <consortium name="Mycorrhizal Genomics Consortium"/>
            <person name="Kohler A."/>
            <person name="Kuo A."/>
            <person name="Nagy L.G."/>
            <person name="Floudas D."/>
            <person name="Copeland A."/>
            <person name="Barry K.W."/>
            <person name="Cichocki N."/>
            <person name="Veneault-Fourrey C."/>
            <person name="LaButti K."/>
            <person name="Lindquist E.A."/>
            <person name="Lipzen A."/>
            <person name="Lundell T."/>
            <person name="Morin E."/>
            <person name="Murat C."/>
            <person name="Riley R."/>
            <person name="Ohm R."/>
            <person name="Sun H."/>
            <person name="Tunlid A."/>
            <person name="Henrissat B."/>
            <person name="Grigoriev I.V."/>
            <person name="Hibbett D.S."/>
            <person name="Martin F."/>
        </authorList>
    </citation>
    <scope>NUCLEOTIDE SEQUENCE [LARGE SCALE GENOMIC DNA]</scope>
    <source>
        <strain evidence="2">LaAM-08-1</strain>
    </source>
</reference>
<organism evidence="1 2">
    <name type="scientific">Laccaria amethystina LaAM-08-1</name>
    <dbReference type="NCBI Taxonomy" id="1095629"/>
    <lineage>
        <taxon>Eukaryota</taxon>
        <taxon>Fungi</taxon>
        <taxon>Dikarya</taxon>
        <taxon>Basidiomycota</taxon>
        <taxon>Agaricomycotina</taxon>
        <taxon>Agaricomycetes</taxon>
        <taxon>Agaricomycetidae</taxon>
        <taxon>Agaricales</taxon>
        <taxon>Agaricineae</taxon>
        <taxon>Hydnangiaceae</taxon>
        <taxon>Laccaria</taxon>
    </lineage>
</organism>
<dbReference type="Proteomes" id="UP000054477">
    <property type="component" value="Unassembled WGS sequence"/>
</dbReference>
<protein>
    <submittedName>
        <fullName evidence="1">Uncharacterized protein</fullName>
    </submittedName>
</protein>
<feature type="non-terminal residue" evidence="1">
    <location>
        <position position="241"/>
    </location>
</feature>
<keyword evidence="2" id="KW-1185">Reference proteome</keyword>
<name>A0A0C9XD57_9AGAR</name>